<protein>
    <recommendedName>
        <fullName evidence="2">FAD:protein FMN transferase</fullName>
        <ecNumber evidence="1">2.7.1.180</ecNumber>
    </recommendedName>
    <alternativeName>
        <fullName evidence="8">Flavin transferase</fullName>
    </alternativeName>
</protein>
<evidence type="ECO:0000256" key="6">
    <source>
        <dbReference type="ARBA" id="ARBA00022827"/>
    </source>
</evidence>
<dbReference type="PANTHER" id="PTHR30040:SF2">
    <property type="entry name" value="FAD:PROTEIN FMN TRANSFERASE"/>
    <property type="match status" value="1"/>
</dbReference>
<evidence type="ECO:0000256" key="5">
    <source>
        <dbReference type="ARBA" id="ARBA00022723"/>
    </source>
</evidence>
<feature type="non-terminal residue" evidence="11">
    <location>
        <position position="1"/>
    </location>
</feature>
<dbReference type="Gene3D" id="3.10.520.10">
    <property type="entry name" value="ApbE-like domains"/>
    <property type="match status" value="1"/>
</dbReference>
<dbReference type="EMBL" id="MEUV01000028">
    <property type="protein sequence ID" value="OGC45535.1"/>
    <property type="molecule type" value="Genomic_DNA"/>
</dbReference>
<sequence>VFPQMAMTTDIFICIYSEVYNEKIIDSDIQSTFKIIKKFEVDYSRFSKSSLISKFNNSKGSVKVSDEFFDILEKSLYYKKITNGIFDISILSNLLDEGYVLSKKDNFYSSELIINKKDNIMIDFGGIGKGYLIDKIIKFLKNKYYNFCIDIGGDIYCSGSNLKEDDKYWYIDIENPFNEKSINIAKLNNKAIATSGVNKRVWIKDGEIKNHIINPLTKRSLDNDLISVTVISENATEADIFAKTLLIMGKDQGVEYSSNNNLASLLVAKNQDIHVSSEMRKYLYYEAN</sequence>
<accession>A0A1F4UKN6</accession>
<reference evidence="11 12" key="1">
    <citation type="journal article" date="2016" name="Nat. Commun.">
        <title>Thousands of microbial genomes shed light on interconnected biogeochemical processes in an aquifer system.</title>
        <authorList>
            <person name="Anantharaman K."/>
            <person name="Brown C.T."/>
            <person name="Hug L.A."/>
            <person name="Sharon I."/>
            <person name="Castelle C.J."/>
            <person name="Probst A.J."/>
            <person name="Thomas B.C."/>
            <person name="Singh A."/>
            <person name="Wilkins M.J."/>
            <person name="Karaoz U."/>
            <person name="Brodie E.L."/>
            <person name="Williams K.H."/>
            <person name="Hubbard S.S."/>
            <person name="Banfield J.F."/>
        </authorList>
    </citation>
    <scope>NUCLEOTIDE SEQUENCE [LARGE SCALE GENOMIC DNA]</scope>
</reference>
<dbReference type="GO" id="GO:0016740">
    <property type="term" value="F:transferase activity"/>
    <property type="evidence" value="ECO:0007669"/>
    <property type="project" value="UniProtKB-KW"/>
</dbReference>
<evidence type="ECO:0000256" key="2">
    <source>
        <dbReference type="ARBA" id="ARBA00016337"/>
    </source>
</evidence>
<proteinExistence type="predicted"/>
<keyword evidence="7 10" id="KW-0460">Magnesium</keyword>
<gene>
    <name evidence="11" type="ORF">A2V49_01045</name>
</gene>
<evidence type="ECO:0000256" key="10">
    <source>
        <dbReference type="PIRSR" id="PIRSR006268-2"/>
    </source>
</evidence>
<dbReference type="AlphaFoldDB" id="A0A1F4UKN6"/>
<dbReference type="InterPro" id="IPR003374">
    <property type="entry name" value="ApbE-like_sf"/>
</dbReference>
<evidence type="ECO:0000256" key="8">
    <source>
        <dbReference type="ARBA" id="ARBA00031306"/>
    </source>
</evidence>
<dbReference type="SUPFAM" id="SSF143631">
    <property type="entry name" value="ApbE-like"/>
    <property type="match status" value="1"/>
</dbReference>
<evidence type="ECO:0000256" key="4">
    <source>
        <dbReference type="ARBA" id="ARBA00022679"/>
    </source>
</evidence>
<dbReference type="PANTHER" id="PTHR30040">
    <property type="entry name" value="THIAMINE BIOSYNTHESIS LIPOPROTEIN APBE"/>
    <property type="match status" value="1"/>
</dbReference>
<keyword evidence="3" id="KW-0285">Flavoprotein</keyword>
<comment type="catalytic activity">
    <reaction evidence="9">
        <text>L-threonyl-[protein] + FAD = FMN-L-threonyl-[protein] + AMP + H(+)</text>
        <dbReference type="Rhea" id="RHEA:36847"/>
        <dbReference type="Rhea" id="RHEA-COMP:11060"/>
        <dbReference type="Rhea" id="RHEA-COMP:11061"/>
        <dbReference type="ChEBI" id="CHEBI:15378"/>
        <dbReference type="ChEBI" id="CHEBI:30013"/>
        <dbReference type="ChEBI" id="CHEBI:57692"/>
        <dbReference type="ChEBI" id="CHEBI:74257"/>
        <dbReference type="ChEBI" id="CHEBI:456215"/>
        <dbReference type="EC" id="2.7.1.180"/>
    </reaction>
</comment>
<dbReference type="InterPro" id="IPR024932">
    <property type="entry name" value="ApbE"/>
</dbReference>
<evidence type="ECO:0000256" key="3">
    <source>
        <dbReference type="ARBA" id="ARBA00022630"/>
    </source>
</evidence>
<dbReference type="PIRSF" id="PIRSF006268">
    <property type="entry name" value="ApbE"/>
    <property type="match status" value="1"/>
</dbReference>
<dbReference type="EC" id="2.7.1.180" evidence="1"/>
<name>A0A1F4UKN6_UNCKA</name>
<dbReference type="Pfam" id="PF02424">
    <property type="entry name" value="ApbE"/>
    <property type="match status" value="1"/>
</dbReference>
<evidence type="ECO:0000313" key="11">
    <source>
        <dbReference type="EMBL" id="OGC45535.1"/>
    </source>
</evidence>
<evidence type="ECO:0000256" key="9">
    <source>
        <dbReference type="ARBA" id="ARBA00048540"/>
    </source>
</evidence>
<dbReference type="Proteomes" id="UP000178615">
    <property type="component" value="Unassembled WGS sequence"/>
</dbReference>
<keyword evidence="4" id="KW-0808">Transferase</keyword>
<evidence type="ECO:0000313" key="12">
    <source>
        <dbReference type="Proteomes" id="UP000178615"/>
    </source>
</evidence>
<organism evidence="11 12">
    <name type="scientific">candidate division WWE3 bacterium RBG_19FT_COMBO_34_6</name>
    <dbReference type="NCBI Taxonomy" id="1802612"/>
    <lineage>
        <taxon>Bacteria</taxon>
        <taxon>Katanobacteria</taxon>
    </lineage>
</organism>
<comment type="cofactor">
    <cofactor evidence="10">
        <name>Mg(2+)</name>
        <dbReference type="ChEBI" id="CHEBI:18420"/>
    </cofactor>
    <cofactor evidence="10">
        <name>Mn(2+)</name>
        <dbReference type="ChEBI" id="CHEBI:29035"/>
    </cofactor>
    <text evidence="10">Magnesium. Can also use manganese.</text>
</comment>
<comment type="caution">
    <text evidence="11">The sequence shown here is derived from an EMBL/GenBank/DDBJ whole genome shotgun (WGS) entry which is preliminary data.</text>
</comment>
<feature type="binding site" evidence="10">
    <location>
        <position position="126"/>
    </location>
    <ligand>
        <name>Mg(2+)</name>
        <dbReference type="ChEBI" id="CHEBI:18420"/>
    </ligand>
</feature>
<keyword evidence="5 10" id="KW-0479">Metal-binding</keyword>
<evidence type="ECO:0000256" key="1">
    <source>
        <dbReference type="ARBA" id="ARBA00011955"/>
    </source>
</evidence>
<dbReference type="GO" id="GO:0046872">
    <property type="term" value="F:metal ion binding"/>
    <property type="evidence" value="ECO:0007669"/>
    <property type="project" value="UniProtKB-KW"/>
</dbReference>
<keyword evidence="6" id="KW-0274">FAD</keyword>
<feature type="binding site" evidence="10">
    <location>
        <position position="239"/>
    </location>
    <ligand>
        <name>Mg(2+)</name>
        <dbReference type="ChEBI" id="CHEBI:18420"/>
    </ligand>
</feature>
<evidence type="ECO:0000256" key="7">
    <source>
        <dbReference type="ARBA" id="ARBA00022842"/>
    </source>
</evidence>